<organism evidence="1 2">
    <name type="scientific">Siphonobacter aquaeclarae</name>
    <dbReference type="NCBI Taxonomy" id="563176"/>
    <lineage>
        <taxon>Bacteria</taxon>
        <taxon>Pseudomonadati</taxon>
        <taxon>Bacteroidota</taxon>
        <taxon>Cytophagia</taxon>
        <taxon>Cytophagales</taxon>
        <taxon>Cytophagaceae</taxon>
        <taxon>Siphonobacter</taxon>
    </lineage>
</organism>
<dbReference type="PROSITE" id="PS51257">
    <property type="entry name" value="PROKAR_LIPOPROTEIN"/>
    <property type="match status" value="1"/>
</dbReference>
<sequence length="152" mass="17362">MFIRIIETLMKKIIKIFLLFLVVFSCKKREESDIVQGQYLADYWSNSHPYSSYPINGLTISMQVSLVDNSKASVTIDAPRNDQYSPGIDKKVFTVPVKNRSSGVYELDLNTTAPDSTESWMTIYPNGTADYVFTPPNYHKGNVNVRMKKIHQ</sequence>
<accession>A0A1G9K0G2</accession>
<name>A0A1G9K0G2_9BACT</name>
<gene>
    <name evidence="1" type="ORF">SAMN04488090_0833</name>
</gene>
<keyword evidence="2" id="KW-1185">Reference proteome</keyword>
<dbReference type="Proteomes" id="UP000198901">
    <property type="component" value="Unassembled WGS sequence"/>
</dbReference>
<dbReference type="EMBL" id="FNGS01000002">
    <property type="protein sequence ID" value="SDL43337.1"/>
    <property type="molecule type" value="Genomic_DNA"/>
</dbReference>
<evidence type="ECO:0000313" key="1">
    <source>
        <dbReference type="EMBL" id="SDL43337.1"/>
    </source>
</evidence>
<reference evidence="1 2" key="1">
    <citation type="submission" date="2016-10" db="EMBL/GenBank/DDBJ databases">
        <authorList>
            <person name="de Groot N.N."/>
        </authorList>
    </citation>
    <scope>NUCLEOTIDE SEQUENCE [LARGE SCALE GENOMIC DNA]</scope>
    <source>
        <strain evidence="1 2">DSM 21668</strain>
    </source>
</reference>
<protein>
    <submittedName>
        <fullName evidence="1">Uncharacterized protein</fullName>
    </submittedName>
</protein>
<dbReference type="AlphaFoldDB" id="A0A1G9K0G2"/>
<proteinExistence type="predicted"/>
<evidence type="ECO:0000313" key="2">
    <source>
        <dbReference type="Proteomes" id="UP000198901"/>
    </source>
</evidence>